<reference evidence="2 3" key="1">
    <citation type="journal article" date="2016" name="Nat. Commun.">
        <title>Ectomycorrhizal ecology is imprinted in the genome of the dominant symbiotic fungus Cenococcum geophilum.</title>
        <authorList>
            <consortium name="DOE Joint Genome Institute"/>
            <person name="Peter M."/>
            <person name="Kohler A."/>
            <person name="Ohm R.A."/>
            <person name="Kuo A."/>
            <person name="Krutzmann J."/>
            <person name="Morin E."/>
            <person name="Arend M."/>
            <person name="Barry K.W."/>
            <person name="Binder M."/>
            <person name="Choi C."/>
            <person name="Clum A."/>
            <person name="Copeland A."/>
            <person name="Grisel N."/>
            <person name="Haridas S."/>
            <person name="Kipfer T."/>
            <person name="LaButti K."/>
            <person name="Lindquist E."/>
            <person name="Lipzen A."/>
            <person name="Maire R."/>
            <person name="Meier B."/>
            <person name="Mihaltcheva S."/>
            <person name="Molinier V."/>
            <person name="Murat C."/>
            <person name="Poggeler S."/>
            <person name="Quandt C.A."/>
            <person name="Sperisen C."/>
            <person name="Tritt A."/>
            <person name="Tisserant E."/>
            <person name="Crous P.W."/>
            <person name="Henrissat B."/>
            <person name="Nehls U."/>
            <person name="Egli S."/>
            <person name="Spatafora J.W."/>
            <person name="Grigoriev I.V."/>
            <person name="Martin F.M."/>
        </authorList>
    </citation>
    <scope>NUCLEOTIDE SEQUENCE [LARGE SCALE GENOMIC DNA]</scope>
    <source>
        <strain evidence="2 3">CBS 459.81</strain>
    </source>
</reference>
<name>A0A8E2JA44_9PEZI</name>
<feature type="compositionally biased region" description="Basic and acidic residues" evidence="1">
    <location>
        <begin position="46"/>
        <end position="57"/>
    </location>
</feature>
<keyword evidence="3" id="KW-1185">Reference proteome</keyword>
<evidence type="ECO:0000256" key="1">
    <source>
        <dbReference type="SAM" id="MobiDB-lite"/>
    </source>
</evidence>
<feature type="region of interest" description="Disordered" evidence="1">
    <location>
        <begin position="45"/>
        <end position="65"/>
    </location>
</feature>
<proteinExistence type="predicted"/>
<organism evidence="2 3">
    <name type="scientific">Lepidopterella palustris CBS 459.81</name>
    <dbReference type="NCBI Taxonomy" id="1314670"/>
    <lineage>
        <taxon>Eukaryota</taxon>
        <taxon>Fungi</taxon>
        <taxon>Dikarya</taxon>
        <taxon>Ascomycota</taxon>
        <taxon>Pezizomycotina</taxon>
        <taxon>Dothideomycetes</taxon>
        <taxon>Pleosporomycetidae</taxon>
        <taxon>Mytilinidiales</taxon>
        <taxon>Argynnaceae</taxon>
        <taxon>Lepidopterella</taxon>
    </lineage>
</organism>
<gene>
    <name evidence="2" type="ORF">K432DRAFT_386480</name>
</gene>
<protein>
    <submittedName>
        <fullName evidence="2">Uncharacterized protein</fullName>
    </submittedName>
</protein>
<sequence>MYLMYVFSRGSTIAPIILPNLVHSSIDIDKQPPHKPKHFCHARKRAGGERFQMDRPKYKPQPRPC</sequence>
<dbReference type="EMBL" id="KV745380">
    <property type="protein sequence ID" value="OCK74990.1"/>
    <property type="molecule type" value="Genomic_DNA"/>
</dbReference>
<evidence type="ECO:0000313" key="3">
    <source>
        <dbReference type="Proteomes" id="UP000250266"/>
    </source>
</evidence>
<dbReference type="Proteomes" id="UP000250266">
    <property type="component" value="Unassembled WGS sequence"/>
</dbReference>
<accession>A0A8E2JA44</accession>
<dbReference type="AlphaFoldDB" id="A0A8E2JA44"/>
<evidence type="ECO:0000313" key="2">
    <source>
        <dbReference type="EMBL" id="OCK74990.1"/>
    </source>
</evidence>